<proteinExistence type="predicted"/>
<accession>A0A0G4HMP1</accession>
<feature type="compositionally biased region" description="Pro residues" evidence="1">
    <location>
        <begin position="91"/>
        <end position="100"/>
    </location>
</feature>
<evidence type="ECO:0000313" key="2">
    <source>
        <dbReference type="EMBL" id="CEM45487.1"/>
    </source>
</evidence>
<feature type="region of interest" description="Disordered" evidence="1">
    <location>
        <begin position="74"/>
        <end position="133"/>
    </location>
</feature>
<gene>
    <name evidence="2" type="ORF">Cvel_7542</name>
</gene>
<feature type="compositionally biased region" description="Pro residues" evidence="1">
    <location>
        <begin position="107"/>
        <end position="123"/>
    </location>
</feature>
<sequence length="319" mass="35560">MLDLLSAEELKNDPSLRTFSVGDRVLFNHPEKQRDKREDLWEDTIIKQRHGGHVYTIQLSRTQRSTLAHIRCLRPSSETPPPAFRSSLPHPLNPPHPPSSSPSDSQPSPPSPPHASSPIPSAPSEPSLGELPSIHDFHQGEMIIWEVPETQKRFLRKVAEIDEKTELPEVHAWGSLRHGTLKNRTFAPMWRRPMGHHVRYQHQQPPSHNPDICIIALDEIRERHISLSPEGRLPHSTVSTHAFAFSVARTPTPDSLWSIPILTEIVALSVTTAESESRPSPDPSVCPAAFAASATASDPCSNATTHIPVRVHDLKDPEE</sequence>
<reference evidence="2" key="1">
    <citation type="submission" date="2014-11" db="EMBL/GenBank/DDBJ databases">
        <authorList>
            <person name="Otto D Thomas"/>
            <person name="Naeem Raeece"/>
        </authorList>
    </citation>
    <scope>NUCLEOTIDE SEQUENCE</scope>
</reference>
<protein>
    <submittedName>
        <fullName evidence="2">Uncharacterized protein</fullName>
    </submittedName>
</protein>
<name>A0A0G4HMP1_9ALVE</name>
<dbReference type="AlphaFoldDB" id="A0A0G4HMP1"/>
<dbReference type="PhylomeDB" id="A0A0G4HMP1"/>
<evidence type="ECO:0000256" key="1">
    <source>
        <dbReference type="SAM" id="MobiDB-lite"/>
    </source>
</evidence>
<dbReference type="EMBL" id="CDMZ01003199">
    <property type="protein sequence ID" value="CEM45487.1"/>
    <property type="molecule type" value="Genomic_DNA"/>
</dbReference>
<dbReference type="VEuPathDB" id="CryptoDB:Cvel_7542"/>
<organism evidence="2">
    <name type="scientific">Chromera velia CCMP2878</name>
    <dbReference type="NCBI Taxonomy" id="1169474"/>
    <lineage>
        <taxon>Eukaryota</taxon>
        <taxon>Sar</taxon>
        <taxon>Alveolata</taxon>
        <taxon>Colpodellida</taxon>
        <taxon>Chromeraceae</taxon>
        <taxon>Chromera</taxon>
    </lineage>
</organism>